<organism evidence="2">
    <name type="scientific">Siphoviridae sp. ctg6c78</name>
    <dbReference type="NCBI Taxonomy" id="2825603"/>
    <lineage>
        <taxon>Viruses</taxon>
        <taxon>Duplodnaviria</taxon>
        <taxon>Heunggongvirae</taxon>
        <taxon>Uroviricota</taxon>
        <taxon>Caudoviricetes</taxon>
    </lineage>
</organism>
<reference evidence="2" key="1">
    <citation type="journal article" date="2021" name="Proc. Natl. Acad. Sci. U.S.A.">
        <title>A Catalog of Tens of Thousands of Viruses from Human Metagenomes Reveals Hidden Associations with Chronic Diseases.</title>
        <authorList>
            <person name="Tisza M.J."/>
            <person name="Buck C.B."/>
        </authorList>
    </citation>
    <scope>NUCLEOTIDE SEQUENCE</scope>
    <source>
        <strain evidence="2">Ctg6c78</strain>
    </source>
</reference>
<feature type="transmembrane region" description="Helical" evidence="1">
    <location>
        <begin position="12"/>
        <end position="31"/>
    </location>
</feature>
<sequence>MAKRTKKKECSKVVMAIILIYGISNGILYNIEVFMGLDPDPALAVQSVITIIGAFISYILYSFGLKNSRNKYGVDENGQPWKIKNDDKD</sequence>
<feature type="transmembrane region" description="Helical" evidence="1">
    <location>
        <begin position="43"/>
        <end position="61"/>
    </location>
</feature>
<evidence type="ECO:0000313" key="2">
    <source>
        <dbReference type="EMBL" id="DAF97068.1"/>
    </source>
</evidence>
<proteinExistence type="predicted"/>
<keyword evidence="1" id="KW-0472">Membrane</keyword>
<dbReference type="EMBL" id="BK016125">
    <property type="protein sequence ID" value="DAF97068.1"/>
    <property type="molecule type" value="Genomic_DNA"/>
</dbReference>
<protein>
    <submittedName>
        <fullName evidence="2">Uncharacterized protein</fullName>
    </submittedName>
</protein>
<accession>A0A8S5URP0</accession>
<keyword evidence="1" id="KW-1133">Transmembrane helix</keyword>
<keyword evidence="1" id="KW-0812">Transmembrane</keyword>
<name>A0A8S5URP0_9CAUD</name>
<evidence type="ECO:0000256" key="1">
    <source>
        <dbReference type="SAM" id="Phobius"/>
    </source>
</evidence>